<dbReference type="EMBL" id="LAZR01003795">
    <property type="protein sequence ID" value="KKN14656.1"/>
    <property type="molecule type" value="Genomic_DNA"/>
</dbReference>
<reference evidence="2" key="1">
    <citation type="journal article" date="2015" name="Nature">
        <title>Complex archaea that bridge the gap between prokaryotes and eukaryotes.</title>
        <authorList>
            <person name="Spang A."/>
            <person name="Saw J.H."/>
            <person name="Jorgensen S.L."/>
            <person name="Zaremba-Niedzwiedzka K."/>
            <person name="Martijn J."/>
            <person name="Lind A.E."/>
            <person name="van Eijk R."/>
            <person name="Schleper C."/>
            <person name="Guy L."/>
            <person name="Ettema T.J."/>
        </authorList>
    </citation>
    <scope>NUCLEOTIDE SEQUENCE</scope>
</reference>
<name>A0A0F9QNE6_9ZZZZ</name>
<sequence length="58" mass="6664">MFEEIGMVFWIKFFVLYIPFVIFIFIFSPSLKWSILFSISGIVGIGSALMGKGLRGRR</sequence>
<feature type="transmembrane region" description="Helical" evidence="1">
    <location>
        <begin position="33"/>
        <end position="51"/>
    </location>
</feature>
<gene>
    <name evidence="2" type="ORF">LCGC14_0993870</name>
</gene>
<organism evidence="2">
    <name type="scientific">marine sediment metagenome</name>
    <dbReference type="NCBI Taxonomy" id="412755"/>
    <lineage>
        <taxon>unclassified sequences</taxon>
        <taxon>metagenomes</taxon>
        <taxon>ecological metagenomes</taxon>
    </lineage>
</organism>
<evidence type="ECO:0000313" key="2">
    <source>
        <dbReference type="EMBL" id="KKN14656.1"/>
    </source>
</evidence>
<keyword evidence="1" id="KW-1133">Transmembrane helix</keyword>
<feature type="transmembrane region" description="Helical" evidence="1">
    <location>
        <begin position="7"/>
        <end position="27"/>
    </location>
</feature>
<proteinExistence type="predicted"/>
<keyword evidence="1" id="KW-0812">Transmembrane</keyword>
<comment type="caution">
    <text evidence="2">The sequence shown here is derived from an EMBL/GenBank/DDBJ whole genome shotgun (WGS) entry which is preliminary data.</text>
</comment>
<keyword evidence="1" id="KW-0472">Membrane</keyword>
<dbReference type="AlphaFoldDB" id="A0A0F9QNE6"/>
<evidence type="ECO:0000256" key="1">
    <source>
        <dbReference type="SAM" id="Phobius"/>
    </source>
</evidence>
<protein>
    <submittedName>
        <fullName evidence="2">Uncharacterized protein</fullName>
    </submittedName>
</protein>
<accession>A0A0F9QNE6</accession>